<dbReference type="eggNOG" id="COG0785">
    <property type="taxonomic scope" value="Bacteria"/>
</dbReference>
<dbReference type="GO" id="GO:0016020">
    <property type="term" value="C:membrane"/>
    <property type="evidence" value="ECO:0007669"/>
    <property type="project" value="UniProtKB-SubCell"/>
</dbReference>
<evidence type="ECO:0000256" key="5">
    <source>
        <dbReference type="ARBA" id="ARBA00023136"/>
    </source>
</evidence>
<evidence type="ECO:0000313" key="9">
    <source>
        <dbReference type="Proteomes" id="UP000030661"/>
    </source>
</evidence>
<keyword evidence="4 6" id="KW-1133">Transmembrane helix</keyword>
<dbReference type="EMBL" id="DF820464">
    <property type="protein sequence ID" value="GAK56302.1"/>
    <property type="molecule type" value="Genomic_DNA"/>
</dbReference>
<dbReference type="HOGENOM" id="CLU_053225_2_1_0"/>
<evidence type="ECO:0000313" key="8">
    <source>
        <dbReference type="EMBL" id="GAK56302.1"/>
    </source>
</evidence>
<feature type="domain" description="Cytochrome C biogenesis protein transmembrane" evidence="7">
    <location>
        <begin position="9"/>
        <end position="223"/>
    </location>
</feature>
<evidence type="ECO:0000256" key="2">
    <source>
        <dbReference type="ARBA" id="ARBA00006143"/>
    </source>
</evidence>
<reference evidence="8" key="1">
    <citation type="journal article" date="2015" name="PeerJ">
        <title>First genomic representation of candidate bacterial phylum KSB3 points to enhanced environmental sensing as a trigger of wastewater bulking.</title>
        <authorList>
            <person name="Sekiguchi Y."/>
            <person name="Ohashi A."/>
            <person name="Parks D.H."/>
            <person name="Yamauchi T."/>
            <person name="Tyson G.W."/>
            <person name="Hugenholtz P."/>
        </authorList>
    </citation>
    <scope>NUCLEOTIDE SEQUENCE [LARGE SCALE GENOMIC DNA]</scope>
</reference>
<comment type="similarity">
    <text evidence="2">Belongs to the DsbD family.</text>
</comment>
<protein>
    <submittedName>
        <fullName evidence="8">Cytochrome c biogenesis protein, transmembrane region</fullName>
    </submittedName>
</protein>
<feature type="transmembrane region" description="Helical" evidence="6">
    <location>
        <begin position="57"/>
        <end position="78"/>
    </location>
</feature>
<evidence type="ECO:0000256" key="1">
    <source>
        <dbReference type="ARBA" id="ARBA00004141"/>
    </source>
</evidence>
<dbReference type="PANTHER" id="PTHR31272:SF4">
    <property type="entry name" value="CYTOCHROME C-TYPE BIOGENESIS PROTEIN HI_1454-RELATED"/>
    <property type="match status" value="1"/>
</dbReference>
<keyword evidence="5 6" id="KW-0472">Membrane</keyword>
<keyword evidence="9" id="KW-1185">Reference proteome</keyword>
<dbReference type="InterPro" id="IPR051790">
    <property type="entry name" value="Cytochrome_c-biogenesis_DsbD"/>
</dbReference>
<dbReference type="Proteomes" id="UP000030661">
    <property type="component" value="Unassembled WGS sequence"/>
</dbReference>
<dbReference type="Pfam" id="PF02683">
    <property type="entry name" value="DsbD_TM"/>
    <property type="match status" value="1"/>
</dbReference>
<accession>A0A081BVE7</accession>
<feature type="transmembrane region" description="Helical" evidence="6">
    <location>
        <begin position="173"/>
        <end position="198"/>
    </location>
</feature>
<keyword evidence="3 6" id="KW-0812">Transmembrane</keyword>
<evidence type="ECO:0000256" key="4">
    <source>
        <dbReference type="ARBA" id="ARBA00022989"/>
    </source>
</evidence>
<name>A0A081BVE7_VECG1</name>
<organism evidence="8">
    <name type="scientific">Vecturithrix granuli</name>
    <dbReference type="NCBI Taxonomy" id="1499967"/>
    <lineage>
        <taxon>Bacteria</taxon>
        <taxon>Candidatus Moduliflexota</taxon>
        <taxon>Candidatus Vecturitrichia</taxon>
        <taxon>Candidatus Vecturitrichales</taxon>
        <taxon>Candidatus Vecturitrichaceae</taxon>
        <taxon>Candidatus Vecturithrix</taxon>
    </lineage>
</organism>
<dbReference type="STRING" id="1499967.U27_03264"/>
<comment type="subcellular location">
    <subcellularLocation>
        <location evidence="1">Membrane</location>
        <topology evidence="1">Multi-pass membrane protein</topology>
    </subcellularLocation>
</comment>
<dbReference type="GO" id="GO:0017004">
    <property type="term" value="P:cytochrome complex assembly"/>
    <property type="evidence" value="ECO:0007669"/>
    <property type="project" value="InterPro"/>
</dbReference>
<feature type="transmembrane region" description="Helical" evidence="6">
    <location>
        <begin position="90"/>
        <end position="112"/>
    </location>
</feature>
<feature type="transmembrane region" description="Helical" evidence="6">
    <location>
        <begin position="210"/>
        <end position="233"/>
    </location>
</feature>
<dbReference type="AlphaFoldDB" id="A0A081BVE7"/>
<feature type="transmembrane region" description="Helical" evidence="6">
    <location>
        <begin position="133"/>
        <end position="161"/>
    </location>
</feature>
<dbReference type="PANTHER" id="PTHR31272">
    <property type="entry name" value="CYTOCHROME C-TYPE BIOGENESIS PROTEIN HI_1454-RELATED"/>
    <property type="match status" value="1"/>
</dbReference>
<evidence type="ECO:0000259" key="7">
    <source>
        <dbReference type="Pfam" id="PF02683"/>
    </source>
</evidence>
<feature type="transmembrane region" description="Helical" evidence="6">
    <location>
        <begin position="12"/>
        <end position="36"/>
    </location>
</feature>
<dbReference type="InterPro" id="IPR003834">
    <property type="entry name" value="Cyt_c_assmbl_TM_dom"/>
</dbReference>
<sequence length="249" mass="27243">MELVTQVSVIAAFFAGILSFLSPCVLPLVPAYISFMSGVSVDELRQASQRQNILRKTLFTSLAFILGFSLVFVLLGATATTVGKFLLTQFVLMSKIAGIIIIILGLHFLGLFKKPLSFLNYEKRFHVRQVRAGMLGAFVIGLAFAFGWTPCVGPILGPILFLAGGQQTVGQGILLLSIYSLGLGVPFLLTALATQTFFDVFNKMKRYFHFIEILSGVFLMLIGILIFTGKFAMLATKLIEWFPQLSGIG</sequence>
<proteinExistence type="inferred from homology"/>
<evidence type="ECO:0000256" key="6">
    <source>
        <dbReference type="SAM" id="Phobius"/>
    </source>
</evidence>
<gene>
    <name evidence="8" type="ORF">U27_03264</name>
</gene>
<evidence type="ECO:0000256" key="3">
    <source>
        <dbReference type="ARBA" id="ARBA00022692"/>
    </source>
</evidence>